<organism evidence="2">
    <name type="scientific">Strongyloides ratti</name>
    <name type="common">Parasitic roundworm</name>
    <dbReference type="NCBI Taxonomy" id="34506"/>
    <lineage>
        <taxon>Eukaryota</taxon>
        <taxon>Metazoa</taxon>
        <taxon>Ecdysozoa</taxon>
        <taxon>Nematoda</taxon>
        <taxon>Chromadorea</taxon>
        <taxon>Rhabditida</taxon>
        <taxon>Tylenchina</taxon>
        <taxon>Panagrolaimomorpha</taxon>
        <taxon>Strongyloidoidea</taxon>
        <taxon>Strongyloididae</taxon>
        <taxon>Strongyloides</taxon>
    </lineage>
</organism>
<dbReference type="WormBase" id="SRAE_2000411100">
    <property type="protein sequence ID" value="SRP01216"/>
    <property type="gene ID" value="WBGene00264339"/>
</dbReference>
<dbReference type="RefSeq" id="XP_024508662.1">
    <property type="nucleotide sequence ID" value="XM_024642942.1"/>
</dbReference>
<dbReference type="GeneID" id="36381832"/>
<keyword evidence="1" id="KW-0812">Transmembrane</keyword>
<evidence type="ECO:0000313" key="2">
    <source>
        <dbReference type="EMBL" id="CEF69462.1"/>
    </source>
</evidence>
<name>A0A090LI84_STRRB</name>
<feature type="transmembrane region" description="Helical" evidence="1">
    <location>
        <begin position="429"/>
        <end position="451"/>
    </location>
</feature>
<keyword evidence="3" id="KW-1185">Reference proteome</keyword>
<accession>A0A090LI84</accession>
<gene>
    <name evidence="2 4 5" type="ORF">SRAE_2000411100</name>
</gene>
<proteinExistence type="predicted"/>
<dbReference type="CTD" id="36381832"/>
<dbReference type="EMBL" id="LN609529">
    <property type="protein sequence ID" value="CEF69462.1"/>
    <property type="molecule type" value="Genomic_DNA"/>
</dbReference>
<dbReference type="AlphaFoldDB" id="A0A090LI84"/>
<evidence type="ECO:0000313" key="3">
    <source>
        <dbReference type="Proteomes" id="UP000035682"/>
    </source>
</evidence>
<reference evidence="2 3" key="1">
    <citation type="submission" date="2014-09" db="EMBL/GenBank/DDBJ databases">
        <authorList>
            <person name="Martin A.A."/>
        </authorList>
    </citation>
    <scope>NUCLEOTIDE SEQUENCE</scope>
    <source>
        <strain evidence="3">ED321</strain>
        <strain evidence="2">ED321 Heterogonic</strain>
    </source>
</reference>
<dbReference type="STRING" id="34506.A0A090LI84"/>
<reference evidence="4" key="2">
    <citation type="submission" date="2020-12" db="UniProtKB">
        <authorList>
            <consortium name="WormBaseParasite"/>
        </authorList>
    </citation>
    <scope>IDENTIFICATION</scope>
</reference>
<evidence type="ECO:0000256" key="1">
    <source>
        <dbReference type="SAM" id="Phobius"/>
    </source>
</evidence>
<dbReference type="WBParaSite" id="SRAE_2000411100.1">
    <property type="protein sequence ID" value="SRAE_2000411100.1"/>
    <property type="gene ID" value="WBGene00264339"/>
</dbReference>
<evidence type="ECO:0000313" key="5">
    <source>
        <dbReference type="WormBase" id="SRAE_2000411100"/>
    </source>
</evidence>
<protein>
    <submittedName>
        <fullName evidence="2 4">Uncharacterized protein</fullName>
    </submittedName>
</protein>
<evidence type="ECO:0000313" key="4">
    <source>
        <dbReference type="WBParaSite" id="SRAE_2000411100.1"/>
    </source>
</evidence>
<keyword evidence="1" id="KW-0472">Membrane</keyword>
<sequence>MLFDNILKIEKDIFKSNCVIHCHNNDCKYKNLIIGETEVDYDGIICQFLKKILQYTKKFDNDIFFDITIRGAGFLDDVLIDLIRVNNSSAQLPKELHKNFSSWVDPFAPNSFSLSIENSDYIESILKLMIKGSITIKNQLPQEVSHFPRIFIIDIIKLDNKNPEICDAVRWTYVDIPCGPNANVGNKLIKFLQNDPTQAEIKLQAIKEPIIAGIKDFLRKDTFSTVIYNFNDYEYFKNFENINKVLSKWCIFPRKPIKLNTEEYLSGTSSDVEYLKTFEYENNFSEILPVIESKRMEYEESVLKKINNSILYNIDDVKNKIEKVKEKVLINEKTIIKHEKINDLFQKQIEKIKNNCFISKEKNLKLNKDFENLKNEKYFISNDILDKEKKNKDLQSKIDKLNYLNYTLEKELQEKERSNVKVSLEVEKLFTIGYMSLKFLLFFILLIAFSFKIEASLYTASAAVGESFNFDFGKDLTSLRITRNGVEEILNVGKESTHSNVKLSNDGILTISPVTENDFADYVAINNKETKVDSEIITVAPPTLQLIKKE</sequence>
<dbReference type="Proteomes" id="UP000035682">
    <property type="component" value="Unplaced"/>
</dbReference>
<keyword evidence="1" id="KW-1133">Transmembrane helix</keyword>